<organism evidence="2 3">
    <name type="scientific">Colletotrichum tanaceti</name>
    <dbReference type="NCBI Taxonomy" id="1306861"/>
    <lineage>
        <taxon>Eukaryota</taxon>
        <taxon>Fungi</taxon>
        <taxon>Dikarya</taxon>
        <taxon>Ascomycota</taxon>
        <taxon>Pezizomycotina</taxon>
        <taxon>Sordariomycetes</taxon>
        <taxon>Hypocreomycetidae</taxon>
        <taxon>Glomerellales</taxon>
        <taxon>Glomerellaceae</taxon>
        <taxon>Colletotrichum</taxon>
        <taxon>Colletotrichum destructivum species complex</taxon>
    </lineage>
</organism>
<dbReference type="EMBL" id="PJEX01000941">
    <property type="protein sequence ID" value="TKW48508.1"/>
    <property type="molecule type" value="Genomic_DNA"/>
</dbReference>
<protein>
    <submittedName>
        <fullName evidence="2">Uncharacterized protein</fullName>
    </submittedName>
</protein>
<comment type="caution">
    <text evidence="2">The sequence shown here is derived from an EMBL/GenBank/DDBJ whole genome shotgun (WGS) entry which is preliminary data.</text>
</comment>
<evidence type="ECO:0000313" key="3">
    <source>
        <dbReference type="Proteomes" id="UP000310108"/>
    </source>
</evidence>
<proteinExistence type="predicted"/>
<sequence>MWTAHWLHRRSAVTLTAGKKDERAENSPNEGFGRWFEPSAGQRGGRPLAMAGAPPCIAHGPRLNPEGGACACARVLLKVSPDEGLRMLTPFGSGFTDSVPGSPIKDVRVRFTTVLYYKPLSG</sequence>
<dbReference type="AlphaFoldDB" id="A0A4U6WZG0"/>
<dbReference type="Proteomes" id="UP000310108">
    <property type="component" value="Unassembled WGS sequence"/>
</dbReference>
<gene>
    <name evidence="2" type="ORF">CTA1_8143</name>
</gene>
<name>A0A4U6WZG0_9PEZI</name>
<keyword evidence="3" id="KW-1185">Reference proteome</keyword>
<accession>A0A4U6WZG0</accession>
<evidence type="ECO:0000313" key="2">
    <source>
        <dbReference type="EMBL" id="TKW48508.1"/>
    </source>
</evidence>
<reference evidence="2 3" key="1">
    <citation type="journal article" date="2019" name="PLoS ONE">
        <title>Comparative genome analysis indicates high evolutionary potential of pathogenicity genes in Colletotrichum tanaceti.</title>
        <authorList>
            <person name="Lelwala R.V."/>
            <person name="Korhonen P.K."/>
            <person name="Young N.D."/>
            <person name="Scott J.B."/>
            <person name="Ades P.A."/>
            <person name="Gasser R.B."/>
            <person name="Taylor P.W.J."/>
        </authorList>
    </citation>
    <scope>NUCLEOTIDE SEQUENCE [LARGE SCALE GENOMIC DNA]</scope>
    <source>
        <strain evidence="2">BRIP57314</strain>
    </source>
</reference>
<evidence type="ECO:0000256" key="1">
    <source>
        <dbReference type="SAM" id="MobiDB-lite"/>
    </source>
</evidence>
<feature type="region of interest" description="Disordered" evidence="1">
    <location>
        <begin position="17"/>
        <end position="49"/>
    </location>
</feature>